<dbReference type="SMART" id="SM00209">
    <property type="entry name" value="TSP1"/>
    <property type="match status" value="2"/>
</dbReference>
<dbReference type="PROSITE" id="PS50092">
    <property type="entry name" value="TSP1"/>
    <property type="match status" value="2"/>
</dbReference>
<dbReference type="Proteomes" id="UP000735302">
    <property type="component" value="Unassembled WGS sequence"/>
</dbReference>
<dbReference type="PRINTS" id="PR01705">
    <property type="entry name" value="TSP1REPEAT"/>
</dbReference>
<keyword evidence="3" id="KW-0732">Signal</keyword>
<evidence type="ECO:0000256" key="2">
    <source>
        <dbReference type="ARBA" id="ARBA00022525"/>
    </source>
</evidence>
<evidence type="ECO:0000256" key="3">
    <source>
        <dbReference type="ARBA" id="ARBA00022729"/>
    </source>
</evidence>
<dbReference type="PANTHER" id="PTHR22906">
    <property type="entry name" value="PROPERDIN"/>
    <property type="match status" value="1"/>
</dbReference>
<keyword evidence="8" id="KW-1185">Reference proteome</keyword>
<dbReference type="Pfam" id="PF00090">
    <property type="entry name" value="TSP_1"/>
    <property type="match status" value="2"/>
</dbReference>
<dbReference type="Gene3D" id="2.20.100.10">
    <property type="entry name" value="Thrombospondin type-1 (TSP1) repeat"/>
    <property type="match status" value="2"/>
</dbReference>
<dbReference type="FunFam" id="2.20.100.10:FF:000004">
    <property type="entry name" value="Adhesion G protein-coupled receptor B2"/>
    <property type="match status" value="1"/>
</dbReference>
<comment type="caution">
    <text evidence="7">The sequence shown here is derived from an EMBL/GenBank/DDBJ whole genome shotgun (WGS) entry which is preliminary data.</text>
</comment>
<dbReference type="InterPro" id="IPR036383">
    <property type="entry name" value="TSP1_rpt_sf"/>
</dbReference>
<dbReference type="EMBL" id="BLXT01004549">
    <property type="protein sequence ID" value="GFO14252.1"/>
    <property type="molecule type" value="Genomic_DNA"/>
</dbReference>
<evidence type="ECO:0000256" key="1">
    <source>
        <dbReference type="ARBA" id="ARBA00004613"/>
    </source>
</evidence>
<dbReference type="AlphaFoldDB" id="A0AAV4B575"/>
<dbReference type="SUPFAM" id="SSF82895">
    <property type="entry name" value="TSP-1 type 1 repeat"/>
    <property type="match status" value="2"/>
</dbReference>
<evidence type="ECO:0000313" key="7">
    <source>
        <dbReference type="EMBL" id="GFO14252.1"/>
    </source>
</evidence>
<keyword evidence="2" id="KW-0964">Secreted</keyword>
<keyword evidence="6" id="KW-0325">Glycoprotein</keyword>
<reference evidence="7 8" key="1">
    <citation type="journal article" date="2021" name="Elife">
        <title>Chloroplast acquisition without the gene transfer in kleptoplastic sea slugs, Plakobranchus ocellatus.</title>
        <authorList>
            <person name="Maeda T."/>
            <person name="Takahashi S."/>
            <person name="Yoshida T."/>
            <person name="Shimamura S."/>
            <person name="Takaki Y."/>
            <person name="Nagai Y."/>
            <person name="Toyoda A."/>
            <person name="Suzuki Y."/>
            <person name="Arimoto A."/>
            <person name="Ishii H."/>
            <person name="Satoh N."/>
            <person name="Nishiyama T."/>
            <person name="Hasebe M."/>
            <person name="Maruyama T."/>
            <person name="Minagawa J."/>
            <person name="Obokata J."/>
            <person name="Shigenobu S."/>
        </authorList>
    </citation>
    <scope>NUCLEOTIDE SEQUENCE [LARGE SCALE GENOMIC DNA]</scope>
</reference>
<feature type="non-terminal residue" evidence="7">
    <location>
        <position position="1"/>
    </location>
</feature>
<name>A0AAV4B575_9GAST</name>
<protein>
    <submittedName>
        <fullName evidence="7">Mesenchyme-specific cell surface glycoprotein-like</fullName>
    </submittedName>
</protein>
<evidence type="ECO:0000256" key="4">
    <source>
        <dbReference type="ARBA" id="ARBA00022737"/>
    </source>
</evidence>
<comment type="subcellular location">
    <subcellularLocation>
        <location evidence="1">Secreted</location>
    </subcellularLocation>
</comment>
<organism evidence="7 8">
    <name type="scientific">Plakobranchus ocellatus</name>
    <dbReference type="NCBI Taxonomy" id="259542"/>
    <lineage>
        <taxon>Eukaryota</taxon>
        <taxon>Metazoa</taxon>
        <taxon>Spiralia</taxon>
        <taxon>Lophotrochozoa</taxon>
        <taxon>Mollusca</taxon>
        <taxon>Gastropoda</taxon>
        <taxon>Heterobranchia</taxon>
        <taxon>Euthyneura</taxon>
        <taxon>Panpulmonata</taxon>
        <taxon>Sacoglossa</taxon>
        <taxon>Placobranchoidea</taxon>
        <taxon>Plakobranchidae</taxon>
        <taxon>Plakobranchus</taxon>
    </lineage>
</organism>
<evidence type="ECO:0000256" key="6">
    <source>
        <dbReference type="ARBA" id="ARBA00023180"/>
    </source>
</evidence>
<dbReference type="InterPro" id="IPR000884">
    <property type="entry name" value="TSP1_rpt"/>
</dbReference>
<evidence type="ECO:0000313" key="8">
    <source>
        <dbReference type="Proteomes" id="UP000735302"/>
    </source>
</evidence>
<accession>A0AAV4B575</accession>
<sequence length="167" mass="17922">DGEWLPWSEWSVCSQTCGNGSQARSRSCDGPFYGGANCTGPGLEERDCNTPPCPIDGEWGSWAEWSECTVTCGNGTQDRNRTCVGPFHLGAPCLGEDYQIQWTESGCPGVSGACVAKLAVTAVRPGLVPVTGRSMEEPTVQDLAWRRETVTHTPVLVSGVRSKKEGR</sequence>
<keyword evidence="4" id="KW-0677">Repeat</keyword>
<dbReference type="PANTHER" id="PTHR22906:SF43">
    <property type="entry name" value="PROPERDIN"/>
    <property type="match status" value="1"/>
</dbReference>
<dbReference type="InterPro" id="IPR052065">
    <property type="entry name" value="Compl_asym_regulator"/>
</dbReference>
<evidence type="ECO:0000256" key="5">
    <source>
        <dbReference type="ARBA" id="ARBA00023157"/>
    </source>
</evidence>
<keyword evidence="5" id="KW-1015">Disulfide bond</keyword>
<gene>
    <name evidence="7" type="ORF">PoB_004075700</name>
</gene>
<proteinExistence type="predicted"/>